<dbReference type="Pfam" id="PF01551">
    <property type="entry name" value="Peptidase_M23"/>
    <property type="match status" value="1"/>
</dbReference>
<dbReference type="STRING" id="394193.SAMN04489732_116224"/>
<dbReference type="PANTHER" id="PTHR21666">
    <property type="entry name" value="PEPTIDASE-RELATED"/>
    <property type="match status" value="1"/>
</dbReference>
<accession>A0A1H8YHZ1</accession>
<evidence type="ECO:0000256" key="2">
    <source>
        <dbReference type="SAM" id="MobiDB-lite"/>
    </source>
</evidence>
<feature type="domain" description="M23ase beta-sheet core" evidence="3">
    <location>
        <begin position="163"/>
        <end position="257"/>
    </location>
</feature>
<organism evidence="4 5">
    <name type="scientific">Amycolatopsis saalfeldensis</name>
    <dbReference type="NCBI Taxonomy" id="394193"/>
    <lineage>
        <taxon>Bacteria</taxon>
        <taxon>Bacillati</taxon>
        <taxon>Actinomycetota</taxon>
        <taxon>Actinomycetes</taxon>
        <taxon>Pseudonocardiales</taxon>
        <taxon>Pseudonocardiaceae</taxon>
        <taxon>Amycolatopsis</taxon>
    </lineage>
</organism>
<evidence type="ECO:0000313" key="5">
    <source>
        <dbReference type="Proteomes" id="UP000198582"/>
    </source>
</evidence>
<dbReference type="InterPro" id="IPR050570">
    <property type="entry name" value="Cell_wall_metabolism_enzyme"/>
</dbReference>
<dbReference type="CDD" id="cd12797">
    <property type="entry name" value="M23_peptidase"/>
    <property type="match status" value="1"/>
</dbReference>
<keyword evidence="1" id="KW-0732">Signal</keyword>
<feature type="region of interest" description="Disordered" evidence="2">
    <location>
        <begin position="67"/>
        <end position="93"/>
    </location>
</feature>
<dbReference type="EMBL" id="FOEF01000016">
    <property type="protein sequence ID" value="SEP51682.1"/>
    <property type="molecule type" value="Genomic_DNA"/>
</dbReference>
<dbReference type="SUPFAM" id="SSF51261">
    <property type="entry name" value="Duplicated hybrid motif"/>
    <property type="match status" value="1"/>
</dbReference>
<gene>
    <name evidence="4" type="ORF">SAMN04489732_116224</name>
</gene>
<evidence type="ECO:0000256" key="1">
    <source>
        <dbReference type="ARBA" id="ARBA00022729"/>
    </source>
</evidence>
<keyword evidence="5" id="KW-1185">Reference proteome</keyword>
<protein>
    <submittedName>
        <fullName evidence="4">Murein DD-endopeptidase MepM and murein hydrolase activator NlpD, contain LysM domain</fullName>
    </submittedName>
</protein>
<sequence>MARPQDWRENSLTHEFLPWPPSRPPIRRTQLALLIATVLVLPLPGLIAGPARAASTQEASAHLLATQAKAATPNESETATPNESEAILPNPSEAIGSNEAETAAAHNGAARTSVARNDVARAAVAELPGQAPVAQEGRLAWPLSPRPQVTRYFEAPESPYGPGHRGVDLAAAPGQEVLAADVGVVVFAGQVAGHGVVSLDHDGGLRTTYQPITPTVTTGQQVYRGQPLGTVTPGHPGCSVAACLHWGARRGAEYVDPLALTGAPGRVRLKPWGGGP</sequence>
<proteinExistence type="predicted"/>
<dbReference type="GO" id="GO:0004222">
    <property type="term" value="F:metalloendopeptidase activity"/>
    <property type="evidence" value="ECO:0007669"/>
    <property type="project" value="TreeGrafter"/>
</dbReference>
<dbReference type="AlphaFoldDB" id="A0A1H8YHZ1"/>
<keyword evidence="4" id="KW-0378">Hydrolase</keyword>
<dbReference type="PANTHER" id="PTHR21666:SF289">
    <property type="entry name" value="L-ALA--D-GLU ENDOPEPTIDASE"/>
    <property type="match status" value="1"/>
</dbReference>
<name>A0A1H8YHZ1_9PSEU</name>
<dbReference type="OrthoDB" id="5245088at2"/>
<dbReference type="Proteomes" id="UP000198582">
    <property type="component" value="Unassembled WGS sequence"/>
</dbReference>
<reference evidence="5" key="1">
    <citation type="submission" date="2016-10" db="EMBL/GenBank/DDBJ databases">
        <authorList>
            <person name="Varghese N."/>
            <person name="Submissions S."/>
        </authorList>
    </citation>
    <scope>NUCLEOTIDE SEQUENCE [LARGE SCALE GENOMIC DNA]</scope>
    <source>
        <strain evidence="5">DSM 44993</strain>
    </source>
</reference>
<dbReference type="InterPro" id="IPR016047">
    <property type="entry name" value="M23ase_b-sheet_dom"/>
</dbReference>
<feature type="compositionally biased region" description="Polar residues" evidence="2">
    <location>
        <begin position="73"/>
        <end position="83"/>
    </location>
</feature>
<evidence type="ECO:0000313" key="4">
    <source>
        <dbReference type="EMBL" id="SEP51682.1"/>
    </source>
</evidence>
<evidence type="ECO:0000259" key="3">
    <source>
        <dbReference type="Pfam" id="PF01551"/>
    </source>
</evidence>
<dbReference type="Gene3D" id="2.70.70.10">
    <property type="entry name" value="Glucose Permease (Domain IIA)"/>
    <property type="match status" value="1"/>
</dbReference>
<dbReference type="InterPro" id="IPR011055">
    <property type="entry name" value="Dup_hybrid_motif"/>
</dbReference>